<evidence type="ECO:0000313" key="18">
    <source>
        <dbReference type="Proteomes" id="UP000198948"/>
    </source>
</evidence>
<feature type="binding site" evidence="14">
    <location>
        <position position="54"/>
    </location>
    <ligand>
        <name>Zn(2+)</name>
        <dbReference type="ChEBI" id="CHEBI:29105"/>
        <note>catalytic</note>
    </ligand>
</feature>
<dbReference type="GO" id="GO:0042802">
    <property type="term" value="F:identical protein binding"/>
    <property type="evidence" value="ECO:0007669"/>
    <property type="project" value="UniProtKB-ARBA"/>
</dbReference>
<evidence type="ECO:0000256" key="2">
    <source>
        <dbReference type="ARBA" id="ARBA00003949"/>
    </source>
</evidence>
<evidence type="ECO:0000259" key="16">
    <source>
        <dbReference type="PROSITE" id="PS51747"/>
    </source>
</evidence>
<evidence type="ECO:0000256" key="15">
    <source>
        <dbReference type="RuleBase" id="RU364006"/>
    </source>
</evidence>
<evidence type="ECO:0000256" key="11">
    <source>
        <dbReference type="ARBA" id="ARBA00049558"/>
    </source>
</evidence>
<evidence type="ECO:0000256" key="13">
    <source>
        <dbReference type="PIRSR" id="PIRSR606262-2"/>
    </source>
</evidence>
<evidence type="ECO:0000256" key="1">
    <source>
        <dbReference type="ARBA" id="ARBA00001947"/>
    </source>
</evidence>
<feature type="active site" description="Proton donor" evidence="12">
    <location>
        <position position="56"/>
    </location>
</feature>
<dbReference type="InterPro" id="IPR002125">
    <property type="entry name" value="CMP_dCMP_dom"/>
</dbReference>
<dbReference type="GO" id="GO:0055086">
    <property type="term" value="P:nucleobase-containing small molecule metabolic process"/>
    <property type="evidence" value="ECO:0007669"/>
    <property type="project" value="UniProtKB-ARBA"/>
</dbReference>
<accession>A0A1H9R2P8</accession>
<protein>
    <recommendedName>
        <fullName evidence="5 15">Cytidine deaminase</fullName>
        <ecNumber evidence="4 15">3.5.4.5</ecNumber>
    </recommendedName>
    <alternativeName>
        <fullName evidence="9 15">Cytidine aminohydrolase</fullName>
    </alternativeName>
</protein>
<dbReference type="NCBIfam" id="TIGR01354">
    <property type="entry name" value="cyt_deam_tetra"/>
    <property type="match status" value="1"/>
</dbReference>
<dbReference type="Gene3D" id="3.40.140.10">
    <property type="entry name" value="Cytidine Deaminase, domain 2"/>
    <property type="match status" value="1"/>
</dbReference>
<dbReference type="NCBIfam" id="NF004064">
    <property type="entry name" value="PRK05578.1"/>
    <property type="match status" value="1"/>
</dbReference>
<reference evidence="17 18" key="1">
    <citation type="submission" date="2016-10" db="EMBL/GenBank/DDBJ databases">
        <authorList>
            <person name="de Groot N.N."/>
        </authorList>
    </citation>
    <scope>NUCLEOTIDE SEQUENCE [LARGE SCALE GENOMIC DNA]</scope>
    <source>
        <strain evidence="17 18">DSM 13760</strain>
    </source>
</reference>
<dbReference type="InterPro" id="IPR016192">
    <property type="entry name" value="APOBEC/CMP_deaminase_Zn-bd"/>
</dbReference>
<sequence>MMKIEKLVEQAIVARENAYVPYSNFPVGAALVTENDTVYLGCNIENASYGLANCAERTAIFKAVSEGERQFKYLVVSGDTEGPISPCGACRQVIAEFCAPDMPVRLVNLKGAYQETTVSELLPGAFTPEDLKKYD</sequence>
<dbReference type="PROSITE" id="PS00903">
    <property type="entry name" value="CYT_DCMP_DEAMINASES_1"/>
    <property type="match status" value="1"/>
</dbReference>
<evidence type="ECO:0000256" key="8">
    <source>
        <dbReference type="ARBA" id="ARBA00022833"/>
    </source>
</evidence>
<dbReference type="GO" id="GO:0072527">
    <property type="term" value="P:pyrimidine-containing compound metabolic process"/>
    <property type="evidence" value="ECO:0007669"/>
    <property type="project" value="UniProtKB-ARBA"/>
</dbReference>
<evidence type="ECO:0000256" key="5">
    <source>
        <dbReference type="ARBA" id="ARBA00018266"/>
    </source>
</evidence>
<keyword evidence="8 14" id="KW-0862">Zinc</keyword>
<dbReference type="InterPro" id="IPR006262">
    <property type="entry name" value="Cyt_deam_tetra"/>
</dbReference>
<proteinExistence type="inferred from homology"/>
<dbReference type="SUPFAM" id="SSF53927">
    <property type="entry name" value="Cytidine deaminase-like"/>
    <property type="match status" value="1"/>
</dbReference>
<evidence type="ECO:0000313" key="17">
    <source>
        <dbReference type="EMBL" id="SER67004.1"/>
    </source>
</evidence>
<keyword evidence="7 15" id="KW-0378">Hydrolase</keyword>
<dbReference type="PANTHER" id="PTHR11644:SF2">
    <property type="entry name" value="CYTIDINE DEAMINASE"/>
    <property type="match status" value="1"/>
</dbReference>
<evidence type="ECO:0000256" key="4">
    <source>
        <dbReference type="ARBA" id="ARBA00012783"/>
    </source>
</evidence>
<dbReference type="Pfam" id="PF00383">
    <property type="entry name" value="dCMP_cyt_deam_1"/>
    <property type="match status" value="1"/>
</dbReference>
<feature type="domain" description="CMP/dCMP-type deaminase" evidence="16">
    <location>
        <begin position="2"/>
        <end position="129"/>
    </location>
</feature>
<dbReference type="EC" id="3.5.4.5" evidence="4 15"/>
<evidence type="ECO:0000256" key="14">
    <source>
        <dbReference type="PIRSR" id="PIRSR606262-3"/>
    </source>
</evidence>
<evidence type="ECO:0000256" key="12">
    <source>
        <dbReference type="PIRSR" id="PIRSR606262-1"/>
    </source>
</evidence>
<keyword evidence="18" id="KW-1185">Reference proteome</keyword>
<dbReference type="GO" id="GO:0005829">
    <property type="term" value="C:cytosol"/>
    <property type="evidence" value="ECO:0007669"/>
    <property type="project" value="TreeGrafter"/>
</dbReference>
<evidence type="ECO:0000256" key="7">
    <source>
        <dbReference type="ARBA" id="ARBA00022801"/>
    </source>
</evidence>
<feature type="binding site" evidence="13">
    <location>
        <begin position="43"/>
        <end position="49"/>
    </location>
    <ligand>
        <name>substrate</name>
    </ligand>
</feature>
<evidence type="ECO:0000256" key="9">
    <source>
        <dbReference type="ARBA" id="ARBA00032005"/>
    </source>
</evidence>
<dbReference type="GO" id="GO:0008270">
    <property type="term" value="F:zinc ion binding"/>
    <property type="evidence" value="ECO:0007669"/>
    <property type="project" value="UniProtKB-UniRule"/>
</dbReference>
<comment type="cofactor">
    <cofactor evidence="1 14 15">
        <name>Zn(2+)</name>
        <dbReference type="ChEBI" id="CHEBI:29105"/>
    </cofactor>
</comment>
<comment type="function">
    <text evidence="2 15">This enzyme scavenges exogenous and endogenous cytidine and 2'-deoxycytidine for UMP synthesis.</text>
</comment>
<dbReference type="EMBL" id="FOHA01000003">
    <property type="protein sequence ID" value="SER67004.1"/>
    <property type="molecule type" value="Genomic_DNA"/>
</dbReference>
<comment type="catalytic activity">
    <reaction evidence="11 15">
        <text>cytidine + H2O + H(+) = uridine + NH4(+)</text>
        <dbReference type="Rhea" id="RHEA:16069"/>
        <dbReference type="ChEBI" id="CHEBI:15377"/>
        <dbReference type="ChEBI" id="CHEBI:15378"/>
        <dbReference type="ChEBI" id="CHEBI:16704"/>
        <dbReference type="ChEBI" id="CHEBI:17562"/>
        <dbReference type="ChEBI" id="CHEBI:28938"/>
        <dbReference type="EC" id="3.5.4.5"/>
    </reaction>
</comment>
<organism evidence="17 18">
    <name type="scientific">Isobaculum melis</name>
    <dbReference type="NCBI Taxonomy" id="142588"/>
    <lineage>
        <taxon>Bacteria</taxon>
        <taxon>Bacillati</taxon>
        <taxon>Bacillota</taxon>
        <taxon>Bacilli</taxon>
        <taxon>Lactobacillales</taxon>
        <taxon>Carnobacteriaceae</taxon>
        <taxon>Isobaculum</taxon>
    </lineage>
</organism>
<dbReference type="PROSITE" id="PS51747">
    <property type="entry name" value="CYT_DCMP_DEAMINASES_2"/>
    <property type="match status" value="1"/>
</dbReference>
<feature type="binding site" evidence="14">
    <location>
        <position position="87"/>
    </location>
    <ligand>
        <name>Zn(2+)</name>
        <dbReference type="ChEBI" id="CHEBI:29105"/>
        <note>catalytic</note>
    </ligand>
</feature>
<dbReference type="AlphaFoldDB" id="A0A1H9R2P8"/>
<evidence type="ECO:0000256" key="10">
    <source>
        <dbReference type="ARBA" id="ARBA00049252"/>
    </source>
</evidence>
<dbReference type="Proteomes" id="UP000198948">
    <property type="component" value="Unassembled WGS sequence"/>
</dbReference>
<feature type="binding site" evidence="14">
    <location>
        <position position="90"/>
    </location>
    <ligand>
        <name>Zn(2+)</name>
        <dbReference type="ChEBI" id="CHEBI:29105"/>
        <note>catalytic</note>
    </ligand>
</feature>
<dbReference type="InterPro" id="IPR050202">
    <property type="entry name" value="Cyt/Deoxycyt_deaminase"/>
</dbReference>
<comment type="catalytic activity">
    <reaction evidence="10 15">
        <text>2'-deoxycytidine + H2O + H(+) = 2'-deoxyuridine + NH4(+)</text>
        <dbReference type="Rhea" id="RHEA:13433"/>
        <dbReference type="ChEBI" id="CHEBI:15377"/>
        <dbReference type="ChEBI" id="CHEBI:15378"/>
        <dbReference type="ChEBI" id="CHEBI:15698"/>
        <dbReference type="ChEBI" id="CHEBI:16450"/>
        <dbReference type="ChEBI" id="CHEBI:28938"/>
        <dbReference type="EC" id="3.5.4.5"/>
    </reaction>
</comment>
<dbReference type="PANTHER" id="PTHR11644">
    <property type="entry name" value="CYTIDINE DEAMINASE"/>
    <property type="match status" value="1"/>
</dbReference>
<keyword evidence="6 14" id="KW-0479">Metal-binding</keyword>
<dbReference type="InterPro" id="IPR016193">
    <property type="entry name" value="Cytidine_deaminase-like"/>
</dbReference>
<dbReference type="GO" id="GO:0004126">
    <property type="term" value="F:cytidine deaminase activity"/>
    <property type="evidence" value="ECO:0007669"/>
    <property type="project" value="UniProtKB-UniRule"/>
</dbReference>
<evidence type="ECO:0000256" key="6">
    <source>
        <dbReference type="ARBA" id="ARBA00022723"/>
    </source>
</evidence>
<comment type="similarity">
    <text evidence="3 15">Belongs to the cytidine and deoxycytidylate deaminase family.</text>
</comment>
<evidence type="ECO:0000256" key="3">
    <source>
        <dbReference type="ARBA" id="ARBA00006576"/>
    </source>
</evidence>
<name>A0A1H9R2P8_9LACT</name>
<dbReference type="STRING" id="142588.SAMN04488559_10320"/>
<dbReference type="FunFam" id="3.40.140.10:FF:000008">
    <property type="entry name" value="Cytidine deaminase"/>
    <property type="match status" value="1"/>
</dbReference>
<dbReference type="CDD" id="cd01283">
    <property type="entry name" value="cytidine_deaminase"/>
    <property type="match status" value="1"/>
</dbReference>
<gene>
    <name evidence="17" type="ORF">SAMN04488559_10320</name>
</gene>